<dbReference type="Gene3D" id="1.25.40.180">
    <property type="match status" value="3"/>
</dbReference>
<keyword evidence="6" id="KW-1185">Reference proteome</keyword>
<dbReference type="PANTHER" id="PTHR12839">
    <property type="entry name" value="NONSENSE-MEDIATED MRNA DECAY PROTEIN 2 UP-FRAMESHIFT SUPPRESSOR 2"/>
    <property type="match status" value="1"/>
</dbReference>
<dbReference type="GO" id="GO:0035145">
    <property type="term" value="C:exon-exon junction complex"/>
    <property type="evidence" value="ECO:0007669"/>
    <property type="project" value="TreeGrafter"/>
</dbReference>
<comment type="subcellular location">
    <subcellularLocation>
        <location evidence="1">Cytoplasm</location>
    </subcellularLocation>
</comment>
<dbReference type="GO" id="GO:0005737">
    <property type="term" value="C:cytoplasm"/>
    <property type="evidence" value="ECO:0007669"/>
    <property type="project" value="UniProtKB-SubCell"/>
</dbReference>
<gene>
    <name evidence="5" type="ORF">KGF57_003360</name>
</gene>
<sequence length="1085" mass="124579">MTTEFDERRKELLELNSKSWAGEYEFPLATKLDSSLKKNSTFIKKVKTGLNQEQYSNVLKDISSVSIEKYLSEVIVSLVEGLCKVSKNDEINAAVEVVSALHQRFGKQFTGHLLNEILVLLTNPSQAEVAEKEDSSRLSRQKNFMRLMGEFYIVGALHTGADFLDVLDSKVIKGFSLDKKRNEPLLTLLLKYLLNFELESGRSLSIVQSFLKRFGHIIFSDSELLPSDTRRVLKQIFYIYTEAVFGIMMKVKKQVQKLDVRNKKASIRTGRIQEEEQSELDEKIKLFEQFKNVATFLSHVCNLPLPDDLNDEVEEGHEKDASVEVVKSTASAEDDQSGIWEDLKEKNFYMVIPSLGELLEAHPESLEHKSAQSHKDGEKIQEFLDRLKDVRGNNLEQLVVEFNNLNLNNKATKNRIMRFFIETSTVNNLKYYTRFLKINELNLSELIEELITYLDKGFRSQIHRNKLNVKNILFFVELIKFKMIPKHVVFHKIRSLTLNITSTNNIEILTVFYEHVGRFLLHDPDSKELMREMIDLLREKSKQSNLNVNDKLAINNLLITVEPPVTKVQTFRTGPELSPKQIFIQKIFREELNPGTRSLVVKRFRAKFCQLGNAEYKTMLDCFSKPHLVNYDNIPTLARILSAFGEKNESLVVCSVDTVLEDIIRGLELNDFRMNRTRMAQVKYLSELYNSKVINFRLINDMLYRIVCYGHPQNRPLPENWDVEIDLPNNYFRVQMCCLLLLSLRSIFVDTDVGKRKSPTRAASIKKRNDINKDLLGVFMTFFQYYMYCKESPFPVDVRFKLDDLFKKYKSIATVKRYDTIQEVLTSLGGAMQKRKEAESLLLEEEEEDEVAEIEANKTAISANVSSDEDSGADDDDNDDYDDDDDDGGEAEGDFDEDDEDESDAEESDGDGDSDDEDSGESEEEEEEEEEDDDDDEDLSRVPSSENNISEAERARIEAEQKFQEDLDREFQKIMIESYGSSQQQQLSSSLQSQLSATQSTKAPSFRQSLPLPSQLRLSERSTGGGATKHGTVAFGLLTKNGKNQKIKQLNLPSDNVFAESVVREQENRKRDKERIMNLASRMDG</sequence>
<evidence type="ECO:0000256" key="2">
    <source>
        <dbReference type="ARBA" id="ARBA00022490"/>
    </source>
</evidence>
<dbReference type="SMART" id="SM00543">
    <property type="entry name" value="MIF4G"/>
    <property type="match status" value="3"/>
</dbReference>
<protein>
    <submittedName>
        <fullName evidence="5">NMD2</fullName>
    </submittedName>
</protein>
<feature type="compositionally biased region" description="Acidic residues" evidence="3">
    <location>
        <begin position="867"/>
        <end position="938"/>
    </location>
</feature>
<dbReference type="PANTHER" id="PTHR12839:SF7">
    <property type="entry name" value="REGULATOR OF NONSENSE TRANSCRIPTS 2"/>
    <property type="match status" value="1"/>
</dbReference>
<name>A0AAD5BEH7_9ASCO</name>
<dbReference type="SUPFAM" id="SSF48371">
    <property type="entry name" value="ARM repeat"/>
    <property type="match status" value="3"/>
</dbReference>
<evidence type="ECO:0000259" key="4">
    <source>
        <dbReference type="SMART" id="SM00543"/>
    </source>
</evidence>
<feature type="region of interest" description="Disordered" evidence="3">
    <location>
        <begin position="1063"/>
        <end position="1085"/>
    </location>
</feature>
<feature type="domain" description="MIF4G" evidence="4">
    <location>
        <begin position="36"/>
        <end position="264"/>
    </location>
</feature>
<dbReference type="Pfam" id="PF02854">
    <property type="entry name" value="MIF4G"/>
    <property type="match status" value="3"/>
</dbReference>
<proteinExistence type="predicted"/>
<accession>A0AAD5BEH7</accession>
<feature type="compositionally biased region" description="Basic and acidic residues" evidence="3">
    <location>
        <begin position="951"/>
        <end position="963"/>
    </location>
</feature>
<feature type="region of interest" description="Disordered" evidence="3">
    <location>
        <begin position="979"/>
        <end position="1031"/>
    </location>
</feature>
<dbReference type="InterPro" id="IPR039762">
    <property type="entry name" value="Nmd2/UPF2"/>
</dbReference>
<dbReference type="AlphaFoldDB" id="A0AAD5BEH7"/>
<dbReference type="GO" id="GO:0003723">
    <property type="term" value="F:RNA binding"/>
    <property type="evidence" value="ECO:0007669"/>
    <property type="project" value="InterPro"/>
</dbReference>
<feature type="domain" description="MIF4G" evidence="4">
    <location>
        <begin position="377"/>
        <end position="564"/>
    </location>
</feature>
<feature type="region of interest" description="Disordered" evidence="3">
    <location>
        <begin position="843"/>
        <end position="963"/>
    </location>
</feature>
<dbReference type="GO" id="GO:0000184">
    <property type="term" value="P:nuclear-transcribed mRNA catabolic process, nonsense-mediated decay"/>
    <property type="evidence" value="ECO:0007669"/>
    <property type="project" value="InterPro"/>
</dbReference>
<feature type="domain" description="MIF4G" evidence="4">
    <location>
        <begin position="582"/>
        <end position="813"/>
    </location>
</feature>
<evidence type="ECO:0000256" key="1">
    <source>
        <dbReference type="ARBA" id="ARBA00004496"/>
    </source>
</evidence>
<reference evidence="5 6" key="1">
    <citation type="journal article" date="2022" name="DNA Res.">
        <title>Genome analysis of five recently described species of the CUG-Ser clade uncovers Candida theae as a new hybrid lineage with pathogenic potential in the Candida parapsilosis species complex.</title>
        <authorList>
            <person name="Mixao V."/>
            <person name="Del Olmo V."/>
            <person name="Hegedusova E."/>
            <person name="Saus E."/>
            <person name="Pryszcz L."/>
            <person name="Cillingova A."/>
            <person name="Nosek J."/>
            <person name="Gabaldon T."/>
        </authorList>
    </citation>
    <scope>NUCLEOTIDE SEQUENCE [LARGE SCALE GENOMIC DNA]</scope>
    <source>
        <strain evidence="5 6">CBS 12239</strain>
    </source>
</reference>
<evidence type="ECO:0000256" key="3">
    <source>
        <dbReference type="SAM" id="MobiDB-lite"/>
    </source>
</evidence>
<keyword evidence="2" id="KW-0963">Cytoplasm</keyword>
<comment type="caution">
    <text evidence="5">The sequence shown here is derived from an EMBL/GenBank/DDBJ whole genome shotgun (WGS) entry which is preliminary data.</text>
</comment>
<dbReference type="EMBL" id="JAIHNG010000121">
    <property type="protein sequence ID" value="KAI5957665.1"/>
    <property type="molecule type" value="Genomic_DNA"/>
</dbReference>
<organism evidence="5 6">
    <name type="scientific">Candida theae</name>
    <dbReference type="NCBI Taxonomy" id="1198502"/>
    <lineage>
        <taxon>Eukaryota</taxon>
        <taxon>Fungi</taxon>
        <taxon>Dikarya</taxon>
        <taxon>Ascomycota</taxon>
        <taxon>Saccharomycotina</taxon>
        <taxon>Pichiomycetes</taxon>
        <taxon>Debaryomycetaceae</taxon>
        <taxon>Candida/Lodderomyces clade</taxon>
        <taxon>Candida</taxon>
    </lineage>
</organism>
<dbReference type="InterPro" id="IPR016024">
    <property type="entry name" value="ARM-type_fold"/>
</dbReference>
<feature type="compositionally biased region" description="Acidic residues" evidence="3">
    <location>
        <begin position="843"/>
        <end position="853"/>
    </location>
</feature>
<dbReference type="InterPro" id="IPR003890">
    <property type="entry name" value="MIF4G-like_typ-3"/>
</dbReference>
<dbReference type="Proteomes" id="UP001204833">
    <property type="component" value="Unassembled WGS sequence"/>
</dbReference>
<evidence type="ECO:0000313" key="5">
    <source>
        <dbReference type="EMBL" id="KAI5957665.1"/>
    </source>
</evidence>
<feature type="compositionally biased region" description="Basic and acidic residues" evidence="3">
    <location>
        <begin position="1063"/>
        <end position="1076"/>
    </location>
</feature>
<dbReference type="InterPro" id="IPR007193">
    <property type="entry name" value="Upf2/Nmd2_C"/>
</dbReference>
<dbReference type="Pfam" id="PF04050">
    <property type="entry name" value="Upf2"/>
    <property type="match status" value="1"/>
</dbReference>
<feature type="compositionally biased region" description="Low complexity" evidence="3">
    <location>
        <begin position="981"/>
        <end position="996"/>
    </location>
</feature>
<feature type="compositionally biased region" description="Low complexity" evidence="3">
    <location>
        <begin position="1007"/>
        <end position="1017"/>
    </location>
</feature>
<evidence type="ECO:0000313" key="6">
    <source>
        <dbReference type="Proteomes" id="UP001204833"/>
    </source>
</evidence>
<dbReference type="GeneID" id="76151419"/>
<dbReference type="RefSeq" id="XP_051608368.1">
    <property type="nucleotide sequence ID" value="XM_051752772.1"/>
</dbReference>